<protein>
    <submittedName>
        <fullName evidence="2">Uncharacterized protein</fullName>
    </submittedName>
</protein>
<sequence length="72" mass="7870">MQMTSQCCQNATETSRQCRIIGRTFARQRSPSSEESEPAQTALTSEPSATRAQMRSSHGSNHAAQVNEAARD</sequence>
<accession>A0A0N7LA34</accession>
<keyword evidence="3" id="KW-1185">Reference proteome</keyword>
<evidence type="ECO:0000313" key="3">
    <source>
        <dbReference type="Proteomes" id="UP000054845"/>
    </source>
</evidence>
<dbReference type="EMBL" id="CCYA01000264">
    <property type="protein sequence ID" value="CEH15474.1"/>
    <property type="molecule type" value="Genomic_DNA"/>
</dbReference>
<dbReference type="Proteomes" id="UP000054845">
    <property type="component" value="Unassembled WGS sequence"/>
</dbReference>
<evidence type="ECO:0000256" key="1">
    <source>
        <dbReference type="SAM" id="MobiDB-lite"/>
    </source>
</evidence>
<evidence type="ECO:0000313" key="2">
    <source>
        <dbReference type="EMBL" id="CEH15474.1"/>
    </source>
</evidence>
<reference evidence="3" key="1">
    <citation type="submission" date="2014-09" db="EMBL/GenBank/DDBJ databases">
        <authorList>
            <person name="Sharma Rahul"/>
            <person name="Thines Marco"/>
        </authorList>
    </citation>
    <scope>NUCLEOTIDE SEQUENCE [LARGE SCALE GENOMIC DNA]</scope>
</reference>
<organism evidence="2 3">
    <name type="scientific">Ceraceosorus bombacis</name>
    <dbReference type="NCBI Taxonomy" id="401625"/>
    <lineage>
        <taxon>Eukaryota</taxon>
        <taxon>Fungi</taxon>
        <taxon>Dikarya</taxon>
        <taxon>Basidiomycota</taxon>
        <taxon>Ustilaginomycotina</taxon>
        <taxon>Exobasidiomycetes</taxon>
        <taxon>Ceraceosorales</taxon>
        <taxon>Ceraceosoraceae</taxon>
        <taxon>Ceraceosorus</taxon>
    </lineage>
</organism>
<dbReference type="AlphaFoldDB" id="A0A0N7LA34"/>
<name>A0A0N7LA34_9BASI</name>
<feature type="compositionally biased region" description="Polar residues" evidence="1">
    <location>
        <begin position="39"/>
        <end position="64"/>
    </location>
</feature>
<feature type="region of interest" description="Disordered" evidence="1">
    <location>
        <begin position="24"/>
        <end position="72"/>
    </location>
</feature>
<proteinExistence type="predicted"/>